<protein>
    <submittedName>
        <fullName evidence="1">Uncharacterized protein</fullName>
    </submittedName>
</protein>
<sequence>MSRLWPALRSVNGFTTSYAEWKQRLGDELALWNRYLLPTNQIAGGVPIPDNAFTFYRVVACDETYTGVDDVTDEFVNLSRQDVLCYRLDSKRLVRDLGSALPFVPCVETIARVPQALRFGTYEAERGCTFPVYFLPDQSDRLLRQVVAMLKLESAGPMIVMQPERCQVLQSTSEWMSGNDVLLLSLAETFSITPRKSFAVTVSAVAKIDAFRQRYAPNIDATRPDICFPTPTGAGWADLRIKFVDGETVSIHLGETKGVYIYAQLGLVDARNGRPTKQWELLKSFADGRGLLTWKSADACRRNKKRKEYLSANLRDFFRIPGDPIVLTDDKKGWRTAFATEPER</sequence>
<dbReference type="Proteomes" id="UP000318081">
    <property type="component" value="Chromosome"/>
</dbReference>
<evidence type="ECO:0000313" key="2">
    <source>
        <dbReference type="Proteomes" id="UP000318081"/>
    </source>
</evidence>
<keyword evidence="2" id="KW-1185">Reference proteome</keyword>
<gene>
    <name evidence="1" type="ORF">TBK1r_45170</name>
</gene>
<organism evidence="1 2">
    <name type="scientific">Stieleria magnilauensis</name>
    <dbReference type="NCBI Taxonomy" id="2527963"/>
    <lineage>
        <taxon>Bacteria</taxon>
        <taxon>Pseudomonadati</taxon>
        <taxon>Planctomycetota</taxon>
        <taxon>Planctomycetia</taxon>
        <taxon>Pirellulales</taxon>
        <taxon>Pirellulaceae</taxon>
        <taxon>Stieleria</taxon>
    </lineage>
</organism>
<dbReference type="EMBL" id="CP036432">
    <property type="protein sequence ID" value="QDV85503.1"/>
    <property type="molecule type" value="Genomic_DNA"/>
</dbReference>
<reference evidence="1 2" key="1">
    <citation type="submission" date="2019-02" db="EMBL/GenBank/DDBJ databases">
        <title>Deep-cultivation of Planctomycetes and their phenomic and genomic characterization uncovers novel biology.</title>
        <authorList>
            <person name="Wiegand S."/>
            <person name="Jogler M."/>
            <person name="Boedeker C."/>
            <person name="Pinto D."/>
            <person name="Vollmers J."/>
            <person name="Rivas-Marin E."/>
            <person name="Kohn T."/>
            <person name="Peeters S.H."/>
            <person name="Heuer A."/>
            <person name="Rast P."/>
            <person name="Oberbeckmann S."/>
            <person name="Bunk B."/>
            <person name="Jeske O."/>
            <person name="Meyerdierks A."/>
            <person name="Storesund J.E."/>
            <person name="Kallscheuer N."/>
            <person name="Luecker S."/>
            <person name="Lage O.M."/>
            <person name="Pohl T."/>
            <person name="Merkel B.J."/>
            <person name="Hornburger P."/>
            <person name="Mueller R.-W."/>
            <person name="Bruemmer F."/>
            <person name="Labrenz M."/>
            <person name="Spormann A.M."/>
            <person name="Op den Camp H."/>
            <person name="Overmann J."/>
            <person name="Amann R."/>
            <person name="Jetten M.S.M."/>
            <person name="Mascher T."/>
            <person name="Medema M.H."/>
            <person name="Devos D.P."/>
            <person name="Kaster A.-K."/>
            <person name="Ovreas L."/>
            <person name="Rohde M."/>
            <person name="Galperin M.Y."/>
            <person name="Jogler C."/>
        </authorList>
    </citation>
    <scope>NUCLEOTIDE SEQUENCE [LARGE SCALE GENOMIC DNA]</scope>
    <source>
        <strain evidence="1 2">TBK1r</strain>
    </source>
</reference>
<accession>A0ABX5XTZ6</accession>
<evidence type="ECO:0000313" key="1">
    <source>
        <dbReference type="EMBL" id="QDV85503.1"/>
    </source>
</evidence>
<proteinExistence type="predicted"/>
<name>A0ABX5XTZ6_9BACT</name>